<organism evidence="5 6">
    <name type="scientific">Streptomyces alboniger</name>
    <dbReference type="NCBI Taxonomy" id="132473"/>
    <lineage>
        <taxon>Bacteria</taxon>
        <taxon>Bacillati</taxon>
        <taxon>Actinomycetota</taxon>
        <taxon>Actinomycetes</taxon>
        <taxon>Kitasatosporales</taxon>
        <taxon>Streptomycetaceae</taxon>
        <taxon>Streptomyces</taxon>
        <taxon>Streptomyces aurantiacus group</taxon>
    </lineage>
</organism>
<accession>A0A5J6HRE9</accession>
<keyword evidence="1 5" id="KW-0489">Methyltransferase</keyword>
<evidence type="ECO:0000313" key="5">
    <source>
        <dbReference type="EMBL" id="QEV22208.1"/>
    </source>
</evidence>
<evidence type="ECO:0000256" key="2">
    <source>
        <dbReference type="ARBA" id="ARBA00022679"/>
    </source>
</evidence>
<dbReference type="KEGG" id="salw:CP975_09545"/>
<keyword evidence="6" id="KW-1185">Reference proteome</keyword>
<dbReference type="CDD" id="cd02440">
    <property type="entry name" value="AdoMet_MTases"/>
    <property type="match status" value="1"/>
</dbReference>
<sequence>MAKLGGLRNAVRQELVARQLDEQIAARFPVGQRLRVLDVGMGQGTQALRLARAGHKVTGIEQDSAMIAAAREALAEEPEGIRGRVRIVEGDGHQTGVHFLPGSFDVVLCHGVLMYSDEPDALLAGLARMLAPGGLLSLLVRNADALAMRPGLGGDWSGALAAFDSVTYRNRLGLDVRADRLDALSATLAGIAAPLQVWYGVRIFTDTVGDGTPLPPEGELEALLAAEERAGRTDPYRRVAALLHLCGVRD</sequence>
<dbReference type="Pfam" id="PF08241">
    <property type="entry name" value="Methyltransf_11"/>
    <property type="match status" value="1"/>
</dbReference>
<dbReference type="OrthoDB" id="3366024at2"/>
<gene>
    <name evidence="5" type="ORF">CP975_09545</name>
</gene>
<dbReference type="GO" id="GO:0008757">
    <property type="term" value="F:S-adenosylmethionine-dependent methyltransferase activity"/>
    <property type="evidence" value="ECO:0007669"/>
    <property type="project" value="InterPro"/>
</dbReference>
<keyword evidence="2 5" id="KW-0808">Transferase</keyword>
<dbReference type="Proteomes" id="UP000326553">
    <property type="component" value="Chromosome"/>
</dbReference>
<dbReference type="Gene3D" id="3.40.50.150">
    <property type="entry name" value="Vaccinia Virus protein VP39"/>
    <property type="match status" value="1"/>
</dbReference>
<dbReference type="SUPFAM" id="SSF53335">
    <property type="entry name" value="S-adenosyl-L-methionine-dependent methyltransferases"/>
    <property type="match status" value="1"/>
</dbReference>
<name>A0A5J6HRE9_STRAD</name>
<reference evidence="5 6" key="1">
    <citation type="submission" date="2017-09" db="EMBL/GenBank/DDBJ databases">
        <authorList>
            <person name="Lee N."/>
            <person name="Cho B.-K."/>
        </authorList>
    </citation>
    <scope>NUCLEOTIDE SEQUENCE [LARGE SCALE GENOMIC DNA]</scope>
    <source>
        <strain evidence="5 6">ATCC 12461</strain>
    </source>
</reference>
<evidence type="ECO:0000256" key="1">
    <source>
        <dbReference type="ARBA" id="ARBA00022603"/>
    </source>
</evidence>
<evidence type="ECO:0000259" key="4">
    <source>
        <dbReference type="Pfam" id="PF08241"/>
    </source>
</evidence>
<protein>
    <submittedName>
        <fullName evidence="5">Class I SAM-dependent methyltransferase</fullName>
    </submittedName>
</protein>
<dbReference type="GO" id="GO:0032259">
    <property type="term" value="P:methylation"/>
    <property type="evidence" value="ECO:0007669"/>
    <property type="project" value="UniProtKB-KW"/>
</dbReference>
<feature type="domain" description="Methyltransferase type 11" evidence="4">
    <location>
        <begin position="37"/>
        <end position="137"/>
    </location>
</feature>
<dbReference type="EMBL" id="CP023695">
    <property type="protein sequence ID" value="QEV22208.1"/>
    <property type="molecule type" value="Genomic_DNA"/>
</dbReference>
<proteinExistence type="predicted"/>
<keyword evidence="3" id="KW-0949">S-adenosyl-L-methionine</keyword>
<dbReference type="InterPro" id="IPR029063">
    <property type="entry name" value="SAM-dependent_MTases_sf"/>
</dbReference>
<dbReference type="PANTHER" id="PTHR43464:SF19">
    <property type="entry name" value="UBIQUINONE BIOSYNTHESIS O-METHYLTRANSFERASE, MITOCHONDRIAL"/>
    <property type="match status" value="1"/>
</dbReference>
<dbReference type="InterPro" id="IPR013216">
    <property type="entry name" value="Methyltransf_11"/>
</dbReference>
<evidence type="ECO:0000256" key="3">
    <source>
        <dbReference type="ARBA" id="ARBA00022691"/>
    </source>
</evidence>
<dbReference type="AlphaFoldDB" id="A0A5J6HRE9"/>
<evidence type="ECO:0000313" key="6">
    <source>
        <dbReference type="Proteomes" id="UP000326553"/>
    </source>
</evidence>
<dbReference type="PANTHER" id="PTHR43464">
    <property type="entry name" value="METHYLTRANSFERASE"/>
    <property type="match status" value="1"/>
</dbReference>